<evidence type="ECO:0000313" key="4">
    <source>
        <dbReference type="Proteomes" id="UP000766570"/>
    </source>
</evidence>
<evidence type="ECO:0000313" key="3">
    <source>
        <dbReference type="EMBL" id="MBP2374010.1"/>
    </source>
</evidence>
<dbReference type="RefSeq" id="WP_209907103.1">
    <property type="nucleotide sequence ID" value="NZ_BAAAMI010000011.1"/>
</dbReference>
<organism evidence="3 4">
    <name type="scientific">Paeniglutamicibacter psychrophenolicus</name>
    <dbReference type="NCBI Taxonomy" id="257454"/>
    <lineage>
        <taxon>Bacteria</taxon>
        <taxon>Bacillati</taxon>
        <taxon>Actinomycetota</taxon>
        <taxon>Actinomycetes</taxon>
        <taxon>Micrococcales</taxon>
        <taxon>Micrococcaceae</taxon>
        <taxon>Paeniglutamicibacter</taxon>
    </lineage>
</organism>
<evidence type="ECO:0000256" key="1">
    <source>
        <dbReference type="SAM" id="Phobius"/>
    </source>
</evidence>
<sequence>MGNAGAGRVRVVRAPKTRGLLPLVLAGALLAALPHLDFAASRSLAVLQALLPVLCLAALALGPVLAYRRAWIPATVLLGCTALSLAPVLQPVAGGACGPGEPVTVLSLNAGRGHADPSIIAAAIIASAPDVLVLVEASEPMLQALATALPQWHYTNRTGPVVTGGAVDTVILSKHPMHSEAPAARQSAGSLFDVPVAAIDHPRAGRIRVAGIHPVPPTHGPDSWAGTLATAERWTGQNTDLPLVLAGDFNATRAHPGFRALAHGFSDASPAFGPLAAATWPANGAVPAFAAIDHVLVRGLGIMDSSRIAVEGTDHLGIVAKLSSCR</sequence>
<keyword evidence="1" id="KW-0812">Transmembrane</keyword>
<comment type="caution">
    <text evidence="3">The sequence shown here is derived from an EMBL/GenBank/DDBJ whole genome shotgun (WGS) entry which is preliminary data.</text>
</comment>
<keyword evidence="3" id="KW-0255">Endonuclease</keyword>
<evidence type="ECO:0000259" key="2">
    <source>
        <dbReference type="Pfam" id="PF03372"/>
    </source>
</evidence>
<dbReference type="InterPro" id="IPR005135">
    <property type="entry name" value="Endo/exonuclease/phosphatase"/>
</dbReference>
<accession>A0ABS4WCT4</accession>
<keyword evidence="3" id="KW-0378">Hydrolase</keyword>
<protein>
    <submittedName>
        <fullName evidence="3">Endonuclease/exonuclease/phosphatase (EEP) superfamily protein YafD</fullName>
    </submittedName>
</protein>
<gene>
    <name evidence="3" type="ORF">JOF46_001922</name>
</gene>
<feature type="domain" description="Endonuclease/exonuclease/phosphatase" evidence="2">
    <location>
        <begin position="107"/>
        <end position="315"/>
    </location>
</feature>
<keyword evidence="3" id="KW-0540">Nuclease</keyword>
<dbReference type="Pfam" id="PF03372">
    <property type="entry name" value="Exo_endo_phos"/>
    <property type="match status" value="1"/>
</dbReference>
<dbReference type="Proteomes" id="UP000766570">
    <property type="component" value="Unassembled WGS sequence"/>
</dbReference>
<dbReference type="SUPFAM" id="SSF56219">
    <property type="entry name" value="DNase I-like"/>
    <property type="match status" value="1"/>
</dbReference>
<dbReference type="EMBL" id="JAGIOE010000001">
    <property type="protein sequence ID" value="MBP2374010.1"/>
    <property type="molecule type" value="Genomic_DNA"/>
</dbReference>
<keyword evidence="4" id="KW-1185">Reference proteome</keyword>
<reference evidence="3 4" key="1">
    <citation type="submission" date="2021-03" db="EMBL/GenBank/DDBJ databases">
        <title>Sequencing the genomes of 1000 actinobacteria strains.</title>
        <authorList>
            <person name="Klenk H.-P."/>
        </authorList>
    </citation>
    <scope>NUCLEOTIDE SEQUENCE [LARGE SCALE GENOMIC DNA]</scope>
    <source>
        <strain evidence="3 4">DSM 15454</strain>
    </source>
</reference>
<proteinExistence type="predicted"/>
<name>A0ABS4WCT4_9MICC</name>
<feature type="transmembrane region" description="Helical" evidence="1">
    <location>
        <begin position="49"/>
        <end position="67"/>
    </location>
</feature>
<keyword evidence="1" id="KW-0472">Membrane</keyword>
<dbReference type="GO" id="GO:0004519">
    <property type="term" value="F:endonuclease activity"/>
    <property type="evidence" value="ECO:0007669"/>
    <property type="project" value="UniProtKB-KW"/>
</dbReference>
<keyword evidence="1" id="KW-1133">Transmembrane helix</keyword>
<dbReference type="InterPro" id="IPR036691">
    <property type="entry name" value="Endo/exonu/phosph_ase_sf"/>
</dbReference>
<dbReference type="Gene3D" id="3.60.10.10">
    <property type="entry name" value="Endonuclease/exonuclease/phosphatase"/>
    <property type="match status" value="1"/>
</dbReference>